<accession>A0ABS6S4R6</accession>
<proteinExistence type="predicted"/>
<name>A0ABS6S4R6_9BACT</name>
<comment type="caution">
    <text evidence="2">The sequence shown here is derived from an EMBL/GenBank/DDBJ whole genome shotgun (WGS) entry which is preliminary data.</text>
</comment>
<evidence type="ECO:0000313" key="2">
    <source>
        <dbReference type="EMBL" id="MBV6343428.1"/>
    </source>
</evidence>
<keyword evidence="1" id="KW-1133">Transmembrane helix</keyword>
<dbReference type="EMBL" id="JABXWD010000585">
    <property type="protein sequence ID" value="MBV6343428.1"/>
    <property type="molecule type" value="Genomic_DNA"/>
</dbReference>
<protein>
    <submittedName>
        <fullName evidence="2">Efflux RND transporter periplasmic adaptor subunit</fullName>
    </submittedName>
</protein>
<organism evidence="2 3">
    <name type="scientific">Candidatus Magnetobacterium casense</name>
    <dbReference type="NCBI Taxonomy" id="1455061"/>
    <lineage>
        <taxon>Bacteria</taxon>
        <taxon>Pseudomonadati</taxon>
        <taxon>Nitrospirota</taxon>
        <taxon>Thermodesulfovibrionia</taxon>
        <taxon>Thermodesulfovibrionales</taxon>
        <taxon>Candidatus Magnetobacteriaceae</taxon>
        <taxon>Candidatus Magnetobacterium</taxon>
    </lineage>
</organism>
<dbReference type="Proteomes" id="UP001196980">
    <property type="component" value="Unassembled WGS sequence"/>
</dbReference>
<keyword evidence="1" id="KW-0812">Transmembrane</keyword>
<gene>
    <name evidence="2" type="ORF">HWQ67_17795</name>
</gene>
<evidence type="ECO:0000313" key="3">
    <source>
        <dbReference type="Proteomes" id="UP001196980"/>
    </source>
</evidence>
<keyword evidence="3" id="KW-1185">Reference proteome</keyword>
<sequence>MALGRGKYIKAVIAVLVIVAAVVGWYFYNKAHRQAEIKPLDTATVKRADLASVVVETGIIKPQVGAMIKIGARATGTITHMYARVGNQVKKG</sequence>
<feature type="transmembrane region" description="Helical" evidence="1">
    <location>
        <begin position="7"/>
        <end position="28"/>
    </location>
</feature>
<feature type="non-terminal residue" evidence="2">
    <location>
        <position position="92"/>
    </location>
</feature>
<reference evidence="2 3" key="1">
    <citation type="journal article" date="2020" name="J Geophys Res Biogeosci">
        <title>Magnetotaxis as an Adaptation to Enable Bacterial Shuttling of Microbial Sulfur and Sulfur Cycling Across Aquatic Oxic#Anoxic Interfaces.</title>
        <authorList>
            <person name="Li J."/>
            <person name="Liu P."/>
            <person name="Wang J."/>
            <person name="Roberts A.P."/>
            <person name="Pan Y."/>
        </authorList>
    </citation>
    <scope>NUCLEOTIDE SEQUENCE [LARGE SCALE GENOMIC DNA]</scope>
    <source>
        <strain evidence="2 3">MYR-1_YQ</strain>
    </source>
</reference>
<evidence type="ECO:0000256" key="1">
    <source>
        <dbReference type="SAM" id="Phobius"/>
    </source>
</evidence>
<keyword evidence="1" id="KW-0472">Membrane</keyword>